<evidence type="ECO:0000256" key="3">
    <source>
        <dbReference type="ARBA" id="ARBA00022759"/>
    </source>
</evidence>
<dbReference type="Gene3D" id="3.40.600.10">
    <property type="entry name" value="DNA mismatch repair MutH/Restriction endonuclease, type II"/>
    <property type="match status" value="1"/>
</dbReference>
<evidence type="ECO:0000313" key="9">
    <source>
        <dbReference type="EMBL" id="TLU61507.1"/>
    </source>
</evidence>
<evidence type="ECO:0000256" key="4">
    <source>
        <dbReference type="ARBA" id="ARBA00022763"/>
    </source>
</evidence>
<comment type="similarity">
    <text evidence="7">Belongs to the MutH family.</text>
</comment>
<dbReference type="NCBIfam" id="NF003458">
    <property type="entry name" value="PRK05070.1"/>
    <property type="match status" value="1"/>
</dbReference>
<dbReference type="Proteomes" id="UP000307790">
    <property type="component" value="Unassembled WGS sequence"/>
</dbReference>
<dbReference type="InterPro" id="IPR037057">
    <property type="entry name" value="DNA_rep_MutH/T2_RE_sf"/>
</dbReference>
<organism evidence="9 10">
    <name type="scientific">Thalassotalea litorea</name>
    <dbReference type="NCBI Taxonomy" id="2020715"/>
    <lineage>
        <taxon>Bacteria</taxon>
        <taxon>Pseudomonadati</taxon>
        <taxon>Pseudomonadota</taxon>
        <taxon>Gammaproteobacteria</taxon>
        <taxon>Alteromonadales</taxon>
        <taxon>Colwelliaceae</taxon>
        <taxon>Thalassotalea</taxon>
    </lineage>
</organism>
<dbReference type="HAMAP" id="MF_00759">
    <property type="entry name" value="MutH"/>
    <property type="match status" value="1"/>
</dbReference>
<keyword evidence="4 7" id="KW-0227">DNA damage</keyword>
<dbReference type="GO" id="GO:0006298">
    <property type="term" value="P:mismatch repair"/>
    <property type="evidence" value="ECO:0007669"/>
    <property type="project" value="UniProtKB-UniRule"/>
</dbReference>
<keyword evidence="1 7" id="KW-0963">Cytoplasm</keyword>
<evidence type="ECO:0000256" key="2">
    <source>
        <dbReference type="ARBA" id="ARBA00022722"/>
    </source>
</evidence>
<accession>A0A5R9IJP2</accession>
<dbReference type="GO" id="GO:0003677">
    <property type="term" value="F:DNA binding"/>
    <property type="evidence" value="ECO:0007669"/>
    <property type="project" value="InterPro"/>
</dbReference>
<comment type="function">
    <text evidence="7">Sequence-specific endonuclease that cleaves unmethylated GATC sequences. It is involved in DNA mismatch repair.</text>
</comment>
<dbReference type="InterPro" id="IPR011335">
    <property type="entry name" value="Restrct_endonuc-II-like"/>
</dbReference>
<comment type="caution">
    <text evidence="9">The sequence shown here is derived from an EMBL/GenBank/DDBJ whole genome shotgun (WGS) entry which is preliminary data.</text>
</comment>
<dbReference type="SUPFAM" id="SSF52980">
    <property type="entry name" value="Restriction endonuclease-like"/>
    <property type="match status" value="1"/>
</dbReference>
<dbReference type="Pfam" id="PF02976">
    <property type="entry name" value="MutH"/>
    <property type="match status" value="1"/>
</dbReference>
<evidence type="ECO:0000313" key="10">
    <source>
        <dbReference type="Proteomes" id="UP000307790"/>
    </source>
</evidence>
<name>A0A5R9IJP2_9GAMM</name>
<evidence type="ECO:0000259" key="8">
    <source>
        <dbReference type="SMART" id="SM00927"/>
    </source>
</evidence>
<comment type="subcellular location">
    <subcellularLocation>
        <location evidence="7">Cytoplasm</location>
    </subcellularLocation>
</comment>
<gene>
    <name evidence="7 9" type="primary">mutH</name>
    <name evidence="9" type="ORF">FE810_14605</name>
</gene>
<reference evidence="9 10" key="1">
    <citation type="submission" date="2019-05" db="EMBL/GenBank/DDBJ databases">
        <title>Genome sequences of Thalassotalea litorea 1K03283.</title>
        <authorList>
            <person name="Zhang D."/>
        </authorList>
    </citation>
    <scope>NUCLEOTIDE SEQUENCE [LARGE SCALE GENOMIC DNA]</scope>
    <source>
        <strain evidence="9 10">MCCC 1K03283</strain>
    </source>
</reference>
<keyword evidence="2 7" id="KW-0540">Nuclease</keyword>
<dbReference type="GO" id="GO:0006304">
    <property type="term" value="P:DNA modification"/>
    <property type="evidence" value="ECO:0007669"/>
    <property type="project" value="InterPro"/>
</dbReference>
<evidence type="ECO:0000256" key="7">
    <source>
        <dbReference type="HAMAP-Rule" id="MF_00759"/>
    </source>
</evidence>
<dbReference type="AlphaFoldDB" id="A0A5R9IJP2"/>
<proteinExistence type="inferred from homology"/>
<dbReference type="GO" id="GO:0005737">
    <property type="term" value="C:cytoplasm"/>
    <property type="evidence" value="ECO:0007669"/>
    <property type="project" value="UniProtKB-SubCell"/>
</dbReference>
<keyword evidence="5 7" id="KW-0378">Hydrolase</keyword>
<dbReference type="NCBIfam" id="TIGR02248">
    <property type="entry name" value="mutH_TIGR"/>
    <property type="match status" value="1"/>
</dbReference>
<protein>
    <recommendedName>
        <fullName evidence="7">DNA mismatch repair protein MutH</fullName>
    </recommendedName>
    <alternativeName>
        <fullName evidence="7">Methyl-directed mismatch repair protein</fullName>
    </alternativeName>
</protein>
<dbReference type="InterPro" id="IPR004230">
    <property type="entry name" value="DNA_mismatch_repair_MutH"/>
</dbReference>
<dbReference type="EMBL" id="VCBC01000016">
    <property type="protein sequence ID" value="TLU61507.1"/>
    <property type="molecule type" value="Genomic_DNA"/>
</dbReference>
<dbReference type="InterPro" id="IPR011337">
    <property type="entry name" value="DNA_rep_MutH/RE_typeII_Sau3AI"/>
</dbReference>
<evidence type="ECO:0000256" key="6">
    <source>
        <dbReference type="ARBA" id="ARBA00023204"/>
    </source>
</evidence>
<evidence type="ECO:0000256" key="5">
    <source>
        <dbReference type="ARBA" id="ARBA00022801"/>
    </source>
</evidence>
<feature type="domain" description="DNA mismatch repair MutH/Type II restriction enzyme Sau3AI" evidence="8">
    <location>
        <begin position="60"/>
        <end position="158"/>
    </location>
</feature>
<keyword evidence="10" id="KW-1185">Reference proteome</keyword>
<dbReference type="CDD" id="cd00583">
    <property type="entry name" value="MutH-like"/>
    <property type="match status" value="1"/>
</dbReference>
<evidence type="ECO:0000256" key="1">
    <source>
        <dbReference type="ARBA" id="ARBA00022490"/>
    </source>
</evidence>
<keyword evidence="6 7" id="KW-0234">DNA repair</keyword>
<dbReference type="SMART" id="SM00927">
    <property type="entry name" value="MutH"/>
    <property type="match status" value="1"/>
</dbReference>
<dbReference type="GO" id="GO:0004519">
    <property type="term" value="F:endonuclease activity"/>
    <property type="evidence" value="ECO:0007669"/>
    <property type="project" value="UniProtKB-UniRule"/>
</dbReference>
<dbReference type="GO" id="GO:0016787">
    <property type="term" value="F:hydrolase activity"/>
    <property type="evidence" value="ECO:0007669"/>
    <property type="project" value="UniProtKB-KW"/>
</dbReference>
<dbReference type="OrthoDB" id="5634909at2"/>
<sequence>MILLSIIYVLTPESEQQLIQTAQRLSGITLGDLAAQLGIAVPENLNKEKGWIGLLLERALGASAGSKPLPDFPELGIELKTLPIDRDAKVLETTFVSVAPLTGMSGVTWQTSHVKNKMAKVLWVPIISERQLPVAERLICTPFLWQPNPEEEALLQADWQELTDMIVLGEVEKINGKYGEVLQLRPKAANSKAKTKAFDKNGRPFQTLPRGFYLKTGFTQQLLNRHLRVN</sequence>
<keyword evidence="3 7" id="KW-0255">Endonuclease</keyword>